<dbReference type="InterPro" id="IPR038296">
    <property type="entry name" value="ParD_sf"/>
</dbReference>
<dbReference type="EMBL" id="QDFR01000014">
    <property type="protein sequence ID" value="PVE50007.1"/>
    <property type="molecule type" value="Genomic_DNA"/>
</dbReference>
<comment type="caution">
    <text evidence="1">The sequence shown here is derived from an EMBL/GenBank/DDBJ whole genome shotgun (WGS) entry which is preliminary data.</text>
</comment>
<dbReference type="InterPro" id="IPR010985">
    <property type="entry name" value="Ribbon_hlx_hlx"/>
</dbReference>
<reference evidence="1 2" key="1">
    <citation type="submission" date="2018-04" db="EMBL/GenBank/DDBJ databases">
        <authorList>
            <person name="Hagen T."/>
        </authorList>
    </citation>
    <scope>NUCLEOTIDE SEQUENCE [LARGE SCALE GENOMIC DNA]</scope>
    <source>
        <strain evidence="1 2">TPD7009</strain>
    </source>
</reference>
<dbReference type="Gene3D" id="6.10.10.120">
    <property type="entry name" value="Antitoxin ParD1-like"/>
    <property type="match status" value="1"/>
</dbReference>
<dbReference type="RefSeq" id="WP_116493927.1">
    <property type="nucleotide sequence ID" value="NZ_QDFR01000014.1"/>
</dbReference>
<dbReference type="SUPFAM" id="SSF47598">
    <property type="entry name" value="Ribbon-helix-helix"/>
    <property type="match status" value="1"/>
</dbReference>
<evidence type="ECO:0000313" key="2">
    <source>
        <dbReference type="Proteomes" id="UP000244335"/>
    </source>
</evidence>
<evidence type="ECO:0000313" key="1">
    <source>
        <dbReference type="EMBL" id="PVE50007.1"/>
    </source>
</evidence>
<gene>
    <name evidence="1" type="ORF">DC430_22900</name>
</gene>
<dbReference type="AlphaFoldDB" id="A0AA92BZ13"/>
<dbReference type="GO" id="GO:0006355">
    <property type="term" value="P:regulation of DNA-templated transcription"/>
    <property type="evidence" value="ECO:0007669"/>
    <property type="project" value="InterPro"/>
</dbReference>
<organism evidence="1 2">
    <name type="scientific">Rhizobium rhizogenes</name>
    <name type="common">Agrobacterium rhizogenes</name>
    <dbReference type="NCBI Taxonomy" id="359"/>
    <lineage>
        <taxon>Bacteria</taxon>
        <taxon>Pseudomonadati</taxon>
        <taxon>Pseudomonadota</taxon>
        <taxon>Alphaproteobacteria</taxon>
        <taxon>Hyphomicrobiales</taxon>
        <taxon>Rhizobiaceae</taxon>
        <taxon>Rhizobium/Agrobacterium group</taxon>
        <taxon>Rhizobium</taxon>
    </lineage>
</organism>
<sequence length="75" mass="8323">MPVLTVSISPEQAAKMHEAVACGAYASSSEVVRAALKLWAETQQRDKGGFVERRKMDSEAVNVAELYAFHNTQRR</sequence>
<evidence type="ECO:0008006" key="3">
    <source>
        <dbReference type="Google" id="ProtNLM"/>
    </source>
</evidence>
<name>A0AA92BZ13_RHIRH</name>
<proteinExistence type="predicted"/>
<accession>A0AA92BZ13</accession>
<protein>
    <recommendedName>
        <fullName evidence="3">Type II toxin-antitoxin system ParD family antitoxin</fullName>
    </recommendedName>
</protein>
<dbReference type="Proteomes" id="UP000244335">
    <property type="component" value="Unassembled WGS sequence"/>
</dbReference>